<accession>A0ABY5NBG8</accession>
<evidence type="ECO:0000256" key="7">
    <source>
        <dbReference type="SAM" id="MobiDB-lite"/>
    </source>
</evidence>
<dbReference type="InterPro" id="IPR047817">
    <property type="entry name" value="ABC2_TM_bact-type"/>
</dbReference>
<feature type="transmembrane region" description="Helical" evidence="6">
    <location>
        <begin position="252"/>
        <end position="270"/>
    </location>
</feature>
<dbReference type="RefSeq" id="WP_058943809.1">
    <property type="nucleotide sequence ID" value="NZ_CP102332.1"/>
</dbReference>
<feature type="region of interest" description="Disordered" evidence="7">
    <location>
        <begin position="1"/>
        <end position="22"/>
    </location>
</feature>
<keyword evidence="3 6" id="KW-1133">Transmembrane helix</keyword>
<proteinExistence type="inferred from homology"/>
<feature type="transmembrane region" description="Helical" evidence="6">
    <location>
        <begin position="197"/>
        <end position="216"/>
    </location>
</feature>
<comment type="subcellular location">
    <subcellularLocation>
        <location evidence="6">Cell membrane</location>
        <topology evidence="6">Multi-pass membrane protein</topology>
    </subcellularLocation>
    <subcellularLocation>
        <location evidence="1">Membrane</location>
        <topology evidence="1">Multi-pass membrane protein</topology>
    </subcellularLocation>
</comment>
<evidence type="ECO:0000256" key="6">
    <source>
        <dbReference type="RuleBase" id="RU361157"/>
    </source>
</evidence>
<name>A0ABY5NBG8_9ACTN</name>
<keyword evidence="6" id="KW-1003">Cell membrane</keyword>
<reference evidence="9" key="1">
    <citation type="submission" date="2022-08" db="EMBL/GenBank/DDBJ databases">
        <title>Streptomyces changanensis sp. nov., an actinomycete isolated from soil.</title>
        <authorList>
            <person name="Wu H."/>
            <person name="Han L."/>
        </authorList>
    </citation>
    <scope>NUCLEOTIDE SEQUENCE</scope>
    <source>
        <strain evidence="9">HL-66</strain>
    </source>
</reference>
<evidence type="ECO:0000313" key="10">
    <source>
        <dbReference type="Proteomes" id="UP001060150"/>
    </source>
</evidence>
<dbReference type="PIRSF" id="PIRSF006648">
    <property type="entry name" value="DrrB"/>
    <property type="match status" value="1"/>
</dbReference>
<keyword evidence="2 6" id="KW-0812">Transmembrane</keyword>
<comment type="similarity">
    <text evidence="6">Belongs to the ABC-2 integral membrane protein family.</text>
</comment>
<dbReference type="InterPro" id="IPR000412">
    <property type="entry name" value="ABC_2_transport"/>
</dbReference>
<evidence type="ECO:0000256" key="3">
    <source>
        <dbReference type="ARBA" id="ARBA00022989"/>
    </source>
</evidence>
<gene>
    <name evidence="9" type="ORF">NRO40_22780</name>
</gene>
<feature type="transmembrane region" description="Helical" evidence="6">
    <location>
        <begin position="143"/>
        <end position="160"/>
    </location>
</feature>
<sequence>MSRAAPALPAQPPAGAPVSEGGSPATPALMPSLRAVWLRELLLFKRYWPAITFGSLVEPLVYMAGFGLGFSRLVDSAEGRPYPQFLGIGMVVTSVLFASAFAGMFESYNRRCYQHLYDAVLSRPVDVWELVTAEASWIAVKSSAYSSVPLLVTVAIGLPFTPSLLLVPLITLVAGLAFALCGMWVSTLVPAIDWLRLVVSGVLTPLVMAAGVFFPLTGLPGWVQTVAAVNPIHHCMQLVRHAAFGTLGAGDLLHLAVLAAFTVAAWFLAVRGMSRRLFD</sequence>
<evidence type="ECO:0000256" key="4">
    <source>
        <dbReference type="ARBA" id="ARBA00023136"/>
    </source>
</evidence>
<evidence type="ECO:0000256" key="5">
    <source>
        <dbReference type="ARBA" id="ARBA00023251"/>
    </source>
</evidence>
<evidence type="ECO:0000256" key="2">
    <source>
        <dbReference type="ARBA" id="ARBA00022692"/>
    </source>
</evidence>
<feature type="transmembrane region" description="Helical" evidence="6">
    <location>
        <begin position="82"/>
        <end position="105"/>
    </location>
</feature>
<dbReference type="EMBL" id="CP102332">
    <property type="protein sequence ID" value="UUS33354.1"/>
    <property type="molecule type" value="Genomic_DNA"/>
</dbReference>
<evidence type="ECO:0000256" key="1">
    <source>
        <dbReference type="ARBA" id="ARBA00004141"/>
    </source>
</evidence>
<dbReference type="PANTHER" id="PTHR43229:SF2">
    <property type="entry name" value="NODULATION PROTEIN J"/>
    <property type="match status" value="1"/>
</dbReference>
<feature type="domain" description="ABC transmembrane type-2" evidence="8">
    <location>
        <begin position="50"/>
        <end position="276"/>
    </location>
</feature>
<keyword evidence="6" id="KW-0813">Transport</keyword>
<keyword evidence="5" id="KW-0046">Antibiotic resistance</keyword>
<dbReference type="InterPro" id="IPR013525">
    <property type="entry name" value="ABC2_TM"/>
</dbReference>
<dbReference type="Pfam" id="PF01061">
    <property type="entry name" value="ABC2_membrane"/>
    <property type="match status" value="1"/>
</dbReference>
<dbReference type="PRINTS" id="PR00164">
    <property type="entry name" value="ABC2TRNSPORT"/>
</dbReference>
<evidence type="ECO:0000313" key="9">
    <source>
        <dbReference type="EMBL" id="UUS33354.1"/>
    </source>
</evidence>
<evidence type="ECO:0000259" key="8">
    <source>
        <dbReference type="PROSITE" id="PS51012"/>
    </source>
</evidence>
<organism evidence="9 10">
    <name type="scientific">Streptomyces changanensis</name>
    <dbReference type="NCBI Taxonomy" id="2964669"/>
    <lineage>
        <taxon>Bacteria</taxon>
        <taxon>Bacillati</taxon>
        <taxon>Actinomycetota</taxon>
        <taxon>Actinomycetes</taxon>
        <taxon>Kitasatosporales</taxon>
        <taxon>Streptomycetaceae</taxon>
        <taxon>Streptomyces</taxon>
    </lineage>
</organism>
<keyword evidence="10" id="KW-1185">Reference proteome</keyword>
<dbReference type="Proteomes" id="UP001060150">
    <property type="component" value="Chromosome"/>
</dbReference>
<feature type="transmembrane region" description="Helical" evidence="6">
    <location>
        <begin position="166"/>
        <end position="185"/>
    </location>
</feature>
<dbReference type="InterPro" id="IPR051784">
    <property type="entry name" value="Nod_factor_ABC_transporter"/>
</dbReference>
<dbReference type="PANTHER" id="PTHR43229">
    <property type="entry name" value="NODULATION PROTEIN J"/>
    <property type="match status" value="1"/>
</dbReference>
<keyword evidence="4 6" id="KW-0472">Membrane</keyword>
<feature type="transmembrane region" description="Helical" evidence="6">
    <location>
        <begin position="47"/>
        <end position="70"/>
    </location>
</feature>
<dbReference type="PROSITE" id="PS51012">
    <property type="entry name" value="ABC_TM2"/>
    <property type="match status" value="1"/>
</dbReference>
<protein>
    <recommendedName>
        <fullName evidence="6">Transport permease protein</fullName>
    </recommendedName>
</protein>